<reference evidence="1 2" key="1">
    <citation type="submission" date="2018-03" db="EMBL/GenBank/DDBJ databases">
        <title>Genomic Encyclopedia of Archaeal and Bacterial Type Strains, Phase II (KMG-II): from individual species to whole genera.</title>
        <authorList>
            <person name="Goeker M."/>
        </authorList>
    </citation>
    <scope>NUCLEOTIDE SEQUENCE [LARGE SCALE GENOMIC DNA]</scope>
    <source>
        <strain evidence="1 2">DSM 29328</strain>
    </source>
</reference>
<dbReference type="EMBL" id="PVTD01000002">
    <property type="protein sequence ID" value="PRY24958.1"/>
    <property type="molecule type" value="Genomic_DNA"/>
</dbReference>
<evidence type="ECO:0000313" key="1">
    <source>
        <dbReference type="EMBL" id="PRY24958.1"/>
    </source>
</evidence>
<organism evidence="1 2">
    <name type="scientific">Aliiruegeria haliotis</name>
    <dbReference type="NCBI Taxonomy" id="1280846"/>
    <lineage>
        <taxon>Bacteria</taxon>
        <taxon>Pseudomonadati</taxon>
        <taxon>Pseudomonadota</taxon>
        <taxon>Alphaproteobacteria</taxon>
        <taxon>Rhodobacterales</taxon>
        <taxon>Roseobacteraceae</taxon>
        <taxon>Aliiruegeria</taxon>
    </lineage>
</organism>
<keyword evidence="2" id="KW-1185">Reference proteome</keyword>
<accession>A0A2T0RUZ4</accession>
<gene>
    <name evidence="1" type="ORF">CLV78_102131</name>
</gene>
<protein>
    <submittedName>
        <fullName evidence="1">Uncharacterized protein</fullName>
    </submittedName>
</protein>
<dbReference type="AlphaFoldDB" id="A0A2T0RUZ4"/>
<evidence type="ECO:0000313" key="2">
    <source>
        <dbReference type="Proteomes" id="UP000239480"/>
    </source>
</evidence>
<dbReference type="OrthoDB" id="7710249at2"/>
<dbReference type="Proteomes" id="UP000239480">
    <property type="component" value="Unassembled WGS sequence"/>
</dbReference>
<name>A0A2T0RUZ4_9RHOB</name>
<comment type="caution">
    <text evidence="1">The sequence shown here is derived from an EMBL/GenBank/DDBJ whole genome shotgun (WGS) entry which is preliminary data.</text>
</comment>
<proteinExistence type="predicted"/>
<sequence length="79" mass="8761">MEKAKPIAALPSTEISRLLLKDVSVRLVVRMDWVSVILRRGRKDPVDMTGSEGEASMTNIGMALIYNINTPDVDGFRKS</sequence>